<evidence type="ECO:0000313" key="2">
    <source>
        <dbReference type="EMBL" id="OMO87189.1"/>
    </source>
</evidence>
<dbReference type="EMBL" id="AWUE01017375">
    <property type="protein sequence ID" value="OMO87189.1"/>
    <property type="molecule type" value="Genomic_DNA"/>
</dbReference>
<evidence type="ECO:0000256" key="1">
    <source>
        <dbReference type="SAM" id="MobiDB-lite"/>
    </source>
</evidence>
<reference evidence="3" key="1">
    <citation type="submission" date="2013-09" db="EMBL/GenBank/DDBJ databases">
        <title>Corchorus olitorius genome sequencing.</title>
        <authorList>
            <person name="Alam M."/>
            <person name="Haque M.S."/>
            <person name="Islam M.S."/>
            <person name="Emdad E.M."/>
            <person name="Islam M.M."/>
            <person name="Ahmed B."/>
            <person name="Halim A."/>
            <person name="Hossen Q.M.M."/>
            <person name="Hossain M.Z."/>
            <person name="Ahmed R."/>
            <person name="Khan M.M."/>
            <person name="Islam R."/>
            <person name="Rashid M.M."/>
            <person name="Khan S.A."/>
            <person name="Rahman M.S."/>
            <person name="Alam M."/>
            <person name="Yahiya A.S."/>
            <person name="Khan M.S."/>
            <person name="Azam M.S."/>
            <person name="Haque T."/>
            <person name="Lashkar M.Z.H."/>
            <person name="Akhand A.I."/>
            <person name="Morshed G."/>
            <person name="Roy S."/>
            <person name="Uddin K.S."/>
            <person name="Rabeya T."/>
            <person name="Hossain A.S."/>
            <person name="Chowdhury A."/>
            <person name="Snigdha A.R."/>
            <person name="Mortoza M.S."/>
            <person name="Matin S.A."/>
            <person name="Hoque S.M.E."/>
            <person name="Islam M.K."/>
            <person name="Roy D.K."/>
            <person name="Haider R."/>
            <person name="Moosa M.M."/>
            <person name="Elias S.M."/>
            <person name="Hasan A.M."/>
            <person name="Jahan S."/>
            <person name="Shafiuddin M."/>
            <person name="Mahmood N."/>
            <person name="Shommy N.S."/>
        </authorList>
    </citation>
    <scope>NUCLEOTIDE SEQUENCE [LARGE SCALE GENOMIC DNA]</scope>
    <source>
        <strain evidence="3">cv. O-4</strain>
    </source>
</reference>
<feature type="compositionally biased region" description="Basic and acidic residues" evidence="1">
    <location>
        <begin position="1"/>
        <end position="17"/>
    </location>
</feature>
<sequence>MGADLEESKETRQERPDIGPVSDAQISVWRWRREQ</sequence>
<dbReference type="Proteomes" id="UP000187203">
    <property type="component" value="Unassembled WGS sequence"/>
</dbReference>
<feature type="region of interest" description="Disordered" evidence="1">
    <location>
        <begin position="1"/>
        <end position="23"/>
    </location>
</feature>
<organism evidence="2 3">
    <name type="scientific">Corchorus olitorius</name>
    <dbReference type="NCBI Taxonomy" id="93759"/>
    <lineage>
        <taxon>Eukaryota</taxon>
        <taxon>Viridiplantae</taxon>
        <taxon>Streptophyta</taxon>
        <taxon>Embryophyta</taxon>
        <taxon>Tracheophyta</taxon>
        <taxon>Spermatophyta</taxon>
        <taxon>Magnoliopsida</taxon>
        <taxon>eudicotyledons</taxon>
        <taxon>Gunneridae</taxon>
        <taxon>Pentapetalae</taxon>
        <taxon>rosids</taxon>
        <taxon>malvids</taxon>
        <taxon>Malvales</taxon>
        <taxon>Malvaceae</taxon>
        <taxon>Grewioideae</taxon>
        <taxon>Apeibeae</taxon>
        <taxon>Corchorus</taxon>
    </lineage>
</organism>
<gene>
    <name evidence="2" type="ORF">COLO4_20751</name>
</gene>
<comment type="caution">
    <text evidence="2">The sequence shown here is derived from an EMBL/GenBank/DDBJ whole genome shotgun (WGS) entry which is preliminary data.</text>
</comment>
<dbReference type="AlphaFoldDB" id="A0A1R3IX74"/>
<evidence type="ECO:0000313" key="3">
    <source>
        <dbReference type="Proteomes" id="UP000187203"/>
    </source>
</evidence>
<name>A0A1R3IX74_9ROSI</name>
<keyword evidence="3" id="KW-1185">Reference proteome</keyword>
<proteinExistence type="predicted"/>
<accession>A0A1R3IX74</accession>
<protein>
    <submittedName>
        <fullName evidence="2">Uncharacterized protein</fullName>
    </submittedName>
</protein>